<sequence length="78" mass="9139">MAESAWELAFENKRWFDQVRKELVVKVNKDLYPNVSDFAHAQPFAKGSDVGWLQQMEATCYVFYWEPEGAKSWSGYLN</sequence>
<dbReference type="EMBL" id="QLII01000001">
    <property type="protein sequence ID" value="RAI74442.1"/>
    <property type="molecule type" value="Genomic_DNA"/>
</dbReference>
<comment type="caution">
    <text evidence="1">The sequence shown here is derived from an EMBL/GenBank/DDBJ whole genome shotgun (WGS) entry which is preliminary data.</text>
</comment>
<proteinExistence type="predicted"/>
<gene>
    <name evidence="1" type="ORF">HMF3257_09440</name>
</gene>
<dbReference type="AlphaFoldDB" id="A0A327NGL5"/>
<name>A0A327NGL5_9BACT</name>
<organism evidence="1 2">
    <name type="scientific">Spirosoma telluris</name>
    <dbReference type="NCBI Taxonomy" id="2183553"/>
    <lineage>
        <taxon>Bacteria</taxon>
        <taxon>Pseudomonadati</taxon>
        <taxon>Bacteroidota</taxon>
        <taxon>Cytophagia</taxon>
        <taxon>Cytophagales</taxon>
        <taxon>Cytophagaceae</taxon>
        <taxon>Spirosoma</taxon>
    </lineage>
</organism>
<protein>
    <submittedName>
        <fullName evidence="1">Uncharacterized protein</fullName>
    </submittedName>
</protein>
<evidence type="ECO:0000313" key="2">
    <source>
        <dbReference type="Proteomes" id="UP000249016"/>
    </source>
</evidence>
<reference evidence="1 2" key="1">
    <citation type="submission" date="2018-06" db="EMBL/GenBank/DDBJ databases">
        <title>Spirosoma sp. HMF3257 Genome sequencing and assembly.</title>
        <authorList>
            <person name="Kang H."/>
            <person name="Cha I."/>
            <person name="Kim H."/>
            <person name="Kang J."/>
            <person name="Joh K."/>
        </authorList>
    </citation>
    <scope>NUCLEOTIDE SEQUENCE [LARGE SCALE GENOMIC DNA]</scope>
    <source>
        <strain evidence="1 2">HMF3257</strain>
    </source>
</reference>
<accession>A0A327NGL5</accession>
<evidence type="ECO:0000313" key="1">
    <source>
        <dbReference type="EMBL" id="RAI74442.1"/>
    </source>
</evidence>
<keyword evidence="2" id="KW-1185">Reference proteome</keyword>
<dbReference type="Proteomes" id="UP000249016">
    <property type="component" value="Unassembled WGS sequence"/>
</dbReference>